<dbReference type="Proteomes" id="UP000075885">
    <property type="component" value="Unassembled WGS sequence"/>
</dbReference>
<evidence type="ECO:0000313" key="2">
    <source>
        <dbReference type="Proteomes" id="UP000075885"/>
    </source>
</evidence>
<dbReference type="STRING" id="199890.A0A182PIU4"/>
<name>A0A182PIU4_9DIPT</name>
<dbReference type="Gene3D" id="3.40.1000.30">
    <property type="match status" value="1"/>
</dbReference>
<protein>
    <recommendedName>
        <fullName evidence="3">F-box domain-containing protein</fullName>
    </recommendedName>
</protein>
<reference evidence="1" key="2">
    <citation type="submission" date="2020-05" db="UniProtKB">
        <authorList>
            <consortium name="EnsemblMetazoa"/>
        </authorList>
    </citation>
    <scope>IDENTIFICATION</scope>
    <source>
        <strain evidence="1">Epiroticus2</strain>
    </source>
</reference>
<sequence length="276" mass="31380">MDSDEGENNSMEMVCDLPQRSRSSLETVAEEEVEGYQPILVTPTTEWKSIPLLVEHSTRQLLAPSLEIALNKFFRYVTDVTEIRRSDLMIVLIYLIAFETGLVPKGSPLPPSCLLGKHHPYRSFDRRLVYHFASRLPFDWFRNRSGVFQLELELVHDSATNLSGTLVVFCSGDLLIVNLLPTCSEKTAFCTAIPISFYVPTTNAAQLPLLFQDLPRLAKKLKDELFIPFRNHMYASFVSSVHPSIRGLPPEIIHRIVNLLNDNSRRNLVKALDPDR</sequence>
<accession>A0A182PIU4</accession>
<evidence type="ECO:0008006" key="3">
    <source>
        <dbReference type="Google" id="ProtNLM"/>
    </source>
</evidence>
<dbReference type="AlphaFoldDB" id="A0A182PIU4"/>
<keyword evidence="2" id="KW-1185">Reference proteome</keyword>
<dbReference type="EnsemblMetazoa" id="AEPI006857-RA">
    <property type="protein sequence ID" value="AEPI006857-PA"/>
    <property type="gene ID" value="AEPI006857"/>
</dbReference>
<proteinExistence type="predicted"/>
<dbReference type="VEuPathDB" id="VectorBase:AEPI006857"/>
<evidence type="ECO:0000313" key="1">
    <source>
        <dbReference type="EnsemblMetazoa" id="AEPI006857-PA"/>
    </source>
</evidence>
<reference evidence="2" key="1">
    <citation type="submission" date="2013-03" db="EMBL/GenBank/DDBJ databases">
        <title>The Genome Sequence of Anopheles epiroticus epiroticus2.</title>
        <authorList>
            <consortium name="The Broad Institute Genomics Platform"/>
            <person name="Neafsey D.E."/>
            <person name="Howell P."/>
            <person name="Walker B."/>
            <person name="Young S.K."/>
            <person name="Zeng Q."/>
            <person name="Gargeya S."/>
            <person name="Fitzgerald M."/>
            <person name="Haas B."/>
            <person name="Abouelleil A."/>
            <person name="Allen A.W."/>
            <person name="Alvarado L."/>
            <person name="Arachchi H.M."/>
            <person name="Berlin A.M."/>
            <person name="Chapman S.B."/>
            <person name="Gainer-Dewar J."/>
            <person name="Goldberg J."/>
            <person name="Griggs A."/>
            <person name="Gujja S."/>
            <person name="Hansen M."/>
            <person name="Howarth C."/>
            <person name="Imamovic A."/>
            <person name="Ireland A."/>
            <person name="Larimer J."/>
            <person name="McCowan C."/>
            <person name="Murphy C."/>
            <person name="Pearson M."/>
            <person name="Poon T.W."/>
            <person name="Priest M."/>
            <person name="Roberts A."/>
            <person name="Saif S."/>
            <person name="Shea T."/>
            <person name="Sisk P."/>
            <person name="Sykes S."/>
            <person name="Wortman J."/>
            <person name="Nusbaum C."/>
            <person name="Birren B."/>
        </authorList>
    </citation>
    <scope>NUCLEOTIDE SEQUENCE [LARGE SCALE GENOMIC DNA]</scope>
    <source>
        <strain evidence="2">Epiroticus2</strain>
    </source>
</reference>
<organism evidence="1 2">
    <name type="scientific">Anopheles epiroticus</name>
    <dbReference type="NCBI Taxonomy" id="199890"/>
    <lineage>
        <taxon>Eukaryota</taxon>
        <taxon>Metazoa</taxon>
        <taxon>Ecdysozoa</taxon>
        <taxon>Arthropoda</taxon>
        <taxon>Hexapoda</taxon>
        <taxon>Insecta</taxon>
        <taxon>Pterygota</taxon>
        <taxon>Neoptera</taxon>
        <taxon>Endopterygota</taxon>
        <taxon>Diptera</taxon>
        <taxon>Nematocera</taxon>
        <taxon>Culicoidea</taxon>
        <taxon>Culicidae</taxon>
        <taxon>Anophelinae</taxon>
        <taxon>Anopheles</taxon>
    </lineage>
</organism>